<name>A0A6J4HCP4_9ACTN</name>
<dbReference type="PROSITE" id="PS51257">
    <property type="entry name" value="PROKAR_LIPOPROTEIN"/>
    <property type="match status" value="1"/>
</dbReference>
<protein>
    <recommendedName>
        <fullName evidence="3">DUF3153 domain-containing protein</fullName>
    </recommendedName>
</protein>
<organism evidence="2">
    <name type="scientific">uncultured Acidimicrobiales bacterium</name>
    <dbReference type="NCBI Taxonomy" id="310071"/>
    <lineage>
        <taxon>Bacteria</taxon>
        <taxon>Bacillati</taxon>
        <taxon>Actinomycetota</taxon>
        <taxon>Acidimicrobiia</taxon>
        <taxon>Acidimicrobiales</taxon>
        <taxon>environmental samples</taxon>
    </lineage>
</organism>
<keyword evidence="1" id="KW-0472">Membrane</keyword>
<keyword evidence="1" id="KW-0812">Transmembrane</keyword>
<keyword evidence="1" id="KW-1133">Transmembrane helix</keyword>
<accession>A0A6J4HCP4</accession>
<feature type="transmembrane region" description="Helical" evidence="1">
    <location>
        <begin position="223"/>
        <end position="242"/>
    </location>
</feature>
<gene>
    <name evidence="2" type="ORF">AVDCRST_MAG76-504</name>
</gene>
<evidence type="ECO:0008006" key="3">
    <source>
        <dbReference type="Google" id="ProtNLM"/>
    </source>
</evidence>
<sequence length="246" mass="26014">MRLPRLAPLILVALLVVLAGACRVDVEVGIDARADGSGQVRVEVDVDREVAAAVDLSKGVRVDDLRQAGWRIEGPTARPDGGVAVVASKPFRDEAGAQLAIEELTGPDGPFQAFRLERERTFARTTTRFAGTVDFAKGIEAFGDPGVRQALGGSDIGIDLTRLEQALNGPVDRAVGIHVAVRLPGEVESNAPAQTENGARWELRLRDRVDLTAESAAWNTSNLVGATVAVLAALGLVVLLLTRRGS</sequence>
<dbReference type="EMBL" id="CADCSZ010000033">
    <property type="protein sequence ID" value="CAA9218782.1"/>
    <property type="molecule type" value="Genomic_DNA"/>
</dbReference>
<evidence type="ECO:0000313" key="2">
    <source>
        <dbReference type="EMBL" id="CAA9218782.1"/>
    </source>
</evidence>
<proteinExistence type="predicted"/>
<reference evidence="2" key="1">
    <citation type="submission" date="2020-02" db="EMBL/GenBank/DDBJ databases">
        <authorList>
            <person name="Meier V. D."/>
        </authorList>
    </citation>
    <scope>NUCLEOTIDE SEQUENCE</scope>
    <source>
        <strain evidence="2">AVDCRST_MAG76</strain>
    </source>
</reference>
<evidence type="ECO:0000256" key="1">
    <source>
        <dbReference type="SAM" id="Phobius"/>
    </source>
</evidence>
<dbReference type="AlphaFoldDB" id="A0A6J4HCP4"/>